<dbReference type="PANTHER" id="PTHR31668">
    <property type="entry name" value="GLUCOSE TRANSPORT TRANSCRIPTION REGULATOR RGT1-RELATED-RELATED"/>
    <property type="match status" value="1"/>
</dbReference>
<dbReference type="HOGENOM" id="CLU_020223_2_0_1"/>
<dbReference type="SMART" id="SM00906">
    <property type="entry name" value="Fungal_trans"/>
    <property type="match status" value="1"/>
</dbReference>
<dbReference type="InterPro" id="IPR036864">
    <property type="entry name" value="Zn2-C6_fun-type_DNA-bd_sf"/>
</dbReference>
<organism evidence="4 5">
    <name type="scientific">Baudoinia panamericana (strain UAMH 10762)</name>
    <name type="common">Angels' share fungus</name>
    <name type="synonym">Baudoinia compniacensis (strain UAMH 10762)</name>
    <dbReference type="NCBI Taxonomy" id="717646"/>
    <lineage>
        <taxon>Eukaryota</taxon>
        <taxon>Fungi</taxon>
        <taxon>Dikarya</taxon>
        <taxon>Ascomycota</taxon>
        <taxon>Pezizomycotina</taxon>
        <taxon>Dothideomycetes</taxon>
        <taxon>Dothideomycetidae</taxon>
        <taxon>Mycosphaerellales</taxon>
        <taxon>Teratosphaeriaceae</taxon>
        <taxon>Baudoinia</taxon>
    </lineage>
</organism>
<dbReference type="GeneID" id="19110199"/>
<accession>M2MZ33</accession>
<feature type="domain" description="Zn(2)-C6 fungal-type" evidence="3">
    <location>
        <begin position="12"/>
        <end position="42"/>
    </location>
</feature>
<dbReference type="Pfam" id="PF04082">
    <property type="entry name" value="Fungal_trans"/>
    <property type="match status" value="1"/>
</dbReference>
<dbReference type="GO" id="GO:0006351">
    <property type="term" value="P:DNA-templated transcription"/>
    <property type="evidence" value="ECO:0007669"/>
    <property type="project" value="InterPro"/>
</dbReference>
<dbReference type="InterPro" id="IPR007219">
    <property type="entry name" value="XnlR_reg_dom"/>
</dbReference>
<sequence length="534" mass="58570">MQPQRRKIVSRACDACRRRRVRCDAALPTCSSCIATGDACSFGLPSKKRGPRRRPRTVLSPVESITLFASHAQQTSLAGVSPGSDASVARSASGTIPAHGTICTNICDDLWRELTIIWGSNHIVEHFNTCVDLYMRHLFPITPLVSEGLLRLVASKLDLASLSSGSHEGTAFLVSPENPNPGSSILFSNLARTSEVVEMSCGILSAERALALLTAAGAKVASHVPRHLLPAGLRDAAECLLAASRRMLHSIQDPDIDRPCATSVIIRYFHSCCVHAAGHLRLAWYILGEAIRMAQDLRVYDETSMAGLSPMESHLRRSVFWQLNTGDKSAAILNGRPFAFSSSNLEQPFNVLPLPLDHNSLLDSRGYHDPARIACHINTGFNLIARIFDCACVVLSKLRSLGDYNENPIEPVGVSQVQRASITGSLGVFHSLTDEMPEWIVRPWQSTSPNMGTEDIDYIQHYHWIQHANVMLTYHCLHLIIVVEAAKLGHADMLGYSQEPQLLALHKLELARHAISILRTAPFEALQINAEPCV</sequence>
<evidence type="ECO:0000256" key="1">
    <source>
        <dbReference type="ARBA" id="ARBA00022723"/>
    </source>
</evidence>
<dbReference type="Proteomes" id="UP000011761">
    <property type="component" value="Unassembled WGS sequence"/>
</dbReference>
<evidence type="ECO:0000313" key="5">
    <source>
        <dbReference type="Proteomes" id="UP000011761"/>
    </source>
</evidence>
<dbReference type="InterPro" id="IPR001138">
    <property type="entry name" value="Zn2Cys6_DnaBD"/>
</dbReference>
<keyword evidence="1" id="KW-0479">Metal-binding</keyword>
<dbReference type="CDD" id="cd12148">
    <property type="entry name" value="fungal_TF_MHR"/>
    <property type="match status" value="1"/>
</dbReference>
<gene>
    <name evidence="4" type="ORF">BAUCODRAFT_24566</name>
</gene>
<dbReference type="KEGG" id="bcom:BAUCODRAFT_24566"/>
<protein>
    <recommendedName>
        <fullName evidence="3">Zn(2)-C6 fungal-type domain-containing protein</fullName>
    </recommendedName>
</protein>
<dbReference type="PROSITE" id="PS50048">
    <property type="entry name" value="ZN2_CY6_FUNGAL_2"/>
    <property type="match status" value="1"/>
</dbReference>
<dbReference type="RefSeq" id="XP_007676015.1">
    <property type="nucleotide sequence ID" value="XM_007677825.1"/>
</dbReference>
<dbReference type="SMART" id="SM00066">
    <property type="entry name" value="GAL4"/>
    <property type="match status" value="1"/>
</dbReference>
<keyword evidence="2" id="KW-0539">Nucleus</keyword>
<dbReference type="GO" id="GO:0000981">
    <property type="term" value="F:DNA-binding transcription factor activity, RNA polymerase II-specific"/>
    <property type="evidence" value="ECO:0007669"/>
    <property type="project" value="InterPro"/>
</dbReference>
<dbReference type="GO" id="GO:0008270">
    <property type="term" value="F:zinc ion binding"/>
    <property type="evidence" value="ECO:0007669"/>
    <property type="project" value="InterPro"/>
</dbReference>
<evidence type="ECO:0000313" key="4">
    <source>
        <dbReference type="EMBL" id="EMC96873.1"/>
    </source>
</evidence>
<reference evidence="4 5" key="1">
    <citation type="journal article" date="2012" name="PLoS Pathog.">
        <title>Diverse lifestyles and strategies of plant pathogenesis encoded in the genomes of eighteen Dothideomycetes fungi.</title>
        <authorList>
            <person name="Ohm R.A."/>
            <person name="Feau N."/>
            <person name="Henrissat B."/>
            <person name="Schoch C.L."/>
            <person name="Horwitz B.A."/>
            <person name="Barry K.W."/>
            <person name="Condon B.J."/>
            <person name="Copeland A.C."/>
            <person name="Dhillon B."/>
            <person name="Glaser F."/>
            <person name="Hesse C.N."/>
            <person name="Kosti I."/>
            <person name="LaButti K."/>
            <person name="Lindquist E.A."/>
            <person name="Lucas S."/>
            <person name="Salamov A.A."/>
            <person name="Bradshaw R.E."/>
            <person name="Ciuffetti L."/>
            <person name="Hamelin R.C."/>
            <person name="Kema G.H.J."/>
            <person name="Lawrence C."/>
            <person name="Scott J.A."/>
            <person name="Spatafora J.W."/>
            <person name="Turgeon B.G."/>
            <person name="de Wit P.J.G.M."/>
            <person name="Zhong S."/>
            <person name="Goodwin S.B."/>
            <person name="Grigoriev I.V."/>
        </authorList>
    </citation>
    <scope>NUCLEOTIDE SEQUENCE [LARGE SCALE GENOMIC DNA]</scope>
    <source>
        <strain evidence="4 5">UAMH 10762</strain>
    </source>
</reference>
<keyword evidence="5" id="KW-1185">Reference proteome</keyword>
<evidence type="ECO:0000259" key="3">
    <source>
        <dbReference type="PROSITE" id="PS50048"/>
    </source>
</evidence>
<dbReference type="OrthoDB" id="2283488at2759"/>
<evidence type="ECO:0000256" key="2">
    <source>
        <dbReference type="ARBA" id="ARBA00023242"/>
    </source>
</evidence>
<dbReference type="EMBL" id="KB445555">
    <property type="protein sequence ID" value="EMC96873.1"/>
    <property type="molecule type" value="Genomic_DNA"/>
</dbReference>
<dbReference type="AlphaFoldDB" id="M2MZ33"/>
<name>M2MZ33_BAUPA</name>
<dbReference type="InterPro" id="IPR050797">
    <property type="entry name" value="Carb_Metab_Trans_Reg"/>
</dbReference>
<dbReference type="eggNOG" id="ENOG502S16A">
    <property type="taxonomic scope" value="Eukaryota"/>
</dbReference>
<dbReference type="Pfam" id="PF00172">
    <property type="entry name" value="Zn_clus"/>
    <property type="match status" value="1"/>
</dbReference>
<dbReference type="PROSITE" id="PS00463">
    <property type="entry name" value="ZN2_CY6_FUNGAL_1"/>
    <property type="match status" value="1"/>
</dbReference>
<dbReference type="OMA" id="FSWHIFG"/>
<dbReference type="SUPFAM" id="SSF57701">
    <property type="entry name" value="Zn2/Cys6 DNA-binding domain"/>
    <property type="match status" value="1"/>
</dbReference>
<proteinExistence type="predicted"/>
<dbReference type="Gene3D" id="4.10.240.10">
    <property type="entry name" value="Zn(2)-C6 fungal-type DNA-binding domain"/>
    <property type="match status" value="1"/>
</dbReference>
<dbReference type="GO" id="GO:0003677">
    <property type="term" value="F:DNA binding"/>
    <property type="evidence" value="ECO:0007669"/>
    <property type="project" value="InterPro"/>
</dbReference>